<dbReference type="InterPro" id="IPR035897">
    <property type="entry name" value="Toll_tir_struct_dom_sf"/>
</dbReference>
<reference evidence="3 4" key="1">
    <citation type="submission" date="2021-01" db="EMBL/GenBank/DDBJ databases">
        <title>Whole genome shotgun sequence of Actinoplanes durhamensis NBRC 14914.</title>
        <authorList>
            <person name="Komaki H."/>
            <person name="Tamura T."/>
        </authorList>
    </citation>
    <scope>NUCLEOTIDE SEQUENCE [LARGE SCALE GENOMIC DNA]</scope>
    <source>
        <strain evidence="3 4">NBRC 14914</strain>
    </source>
</reference>
<dbReference type="PRINTS" id="PR00449">
    <property type="entry name" value="RASTRNSFRMNG"/>
</dbReference>
<dbReference type="RefSeq" id="WP_203727433.1">
    <property type="nucleotide sequence ID" value="NZ_BAAATX010000005.1"/>
</dbReference>
<dbReference type="InterPro" id="IPR015943">
    <property type="entry name" value="WD40/YVTN_repeat-like_dom_sf"/>
</dbReference>
<sequence length="1185" mass="131883">MVEFSPDGREIGVAAANTVTIWSVDSGRVLREFILPRTGDQAEIESGQDHETTFASFGWLPDGRRIVFEGAGQVGLLDVDTGDVLWTVTDPDLDGAVVSPQGDRVAVGTSRGQALILRATDGSHLRSLNAHSDNIDEFAWSPDGRFLAGGGSEAADRDDKTGDRPIYIWDTDSGNAVAQLKSHTGYIDGLAWSARADLLVSVSGDESVRLWEPLTGRLRNAIEVHTSQTRGIAFSPDGSIFVTASWDDTVRFWHADDVRELAVLRLAHRDDQVWVRPRFAPDGRHFALARANELLLFRADLATITGAGTGQEMIRYTTAKLVLVGDSGVGKTGLGWRLSHGEFQEHDSTHGQQFWVVDSLGVERPDGTVCEAVVWDLAGQHVYRPVHVIFLERVDLAVLMFDPTNRHETLKGVDFWVEQLAARGTLPPTVLVGGRQDRGTSVLSRADLDELCTRRGITGGYIGTSAKTGEGVGELLDTLRRLIPWDRAAATVTTVTFKRIKDHVLGLKQEEAVTGRVLVDFDELFRDLSASDPQWRFTLDEMRAAVRHLENHGYVAVLRSSAGLELVLLVPKLLPDVASSIILLADKHPRELGALNETTLLHGQYPIAELTGLDPVEREVLVDATVVRFLRHNVCFRETLGAETLLIFPSLIKQRRPLDDDAETLDDVSYVARGRVENSYAALAVLLGYAPVFKRVTQWQDQTQYEIEKGQICGLRVIQEREGELEFVLSYSPATPAYGRALFQGLFEQFLVQRDVEVTRFTPVLCRNGHRQARSVVVERRRERRGFLYCSECADKVPLPDAEPVGQPAVGVLAKVARQEGYARFRSVYEANLARVKAYVRAATAPRCYLSHTDDQGRWTLDLMQSLRDAGVDLVEGIDGLHDDDHVLMILTPAYWAAWSQAADLPMLGARLRRGSPAQVIPLLLDGTPNGDELARLGGREIRDFRDGARHFLELFDLVLTLHGIQPDDPAVAPLRKEMRERWRDGLRTQAGLPQPPAVTEKREVYVSYARNDESFPVVDELRQALEERNVRLIQDDRDIAYKGDIREFMRELGRGRAVVLVIGEEYLRSESCMFELLEIAKHGDLRTRIFPVVLASAGIYKPLDRIRHVKYWEEQVAQLDEALKGVSAANMGGFREEIDLYTAIRAALPELGEILKHLNALSPTLHRDSGYAELVESVVRTLDG</sequence>
<feature type="repeat" description="WD" evidence="1">
    <location>
        <begin position="222"/>
        <end position="263"/>
    </location>
</feature>
<evidence type="ECO:0000256" key="1">
    <source>
        <dbReference type="PROSITE-ProRule" id="PRU00221"/>
    </source>
</evidence>
<name>A0ABQ3YVS9_9ACTN</name>
<dbReference type="PROSITE" id="PS50294">
    <property type="entry name" value="WD_REPEATS_REGION"/>
    <property type="match status" value="2"/>
</dbReference>
<dbReference type="InterPro" id="IPR000157">
    <property type="entry name" value="TIR_dom"/>
</dbReference>
<dbReference type="SMART" id="SM00173">
    <property type="entry name" value="RAS"/>
    <property type="match status" value="1"/>
</dbReference>
<feature type="domain" description="TIR" evidence="2">
    <location>
        <begin position="1001"/>
        <end position="1131"/>
    </location>
</feature>
<keyword evidence="4" id="KW-1185">Reference proteome</keyword>
<gene>
    <name evidence="3" type="ORF">Adu01nite_30080</name>
</gene>
<dbReference type="InterPro" id="IPR011047">
    <property type="entry name" value="Quinoprotein_ADH-like_sf"/>
</dbReference>
<organism evidence="3 4">
    <name type="scientific">Paractinoplanes durhamensis</name>
    <dbReference type="NCBI Taxonomy" id="113563"/>
    <lineage>
        <taxon>Bacteria</taxon>
        <taxon>Bacillati</taxon>
        <taxon>Actinomycetota</taxon>
        <taxon>Actinomycetes</taxon>
        <taxon>Micromonosporales</taxon>
        <taxon>Micromonosporaceae</taxon>
        <taxon>Paractinoplanes</taxon>
    </lineage>
</organism>
<dbReference type="Gene3D" id="3.40.50.300">
    <property type="entry name" value="P-loop containing nucleotide triphosphate hydrolases"/>
    <property type="match status" value="1"/>
</dbReference>
<dbReference type="SMART" id="SM00320">
    <property type="entry name" value="WD40"/>
    <property type="match status" value="3"/>
</dbReference>
<dbReference type="PROSITE" id="PS50082">
    <property type="entry name" value="WD_REPEATS_2"/>
    <property type="match status" value="2"/>
</dbReference>
<dbReference type="Proteomes" id="UP000637628">
    <property type="component" value="Unassembled WGS sequence"/>
</dbReference>
<dbReference type="SMART" id="SM00255">
    <property type="entry name" value="TIR"/>
    <property type="match status" value="1"/>
</dbReference>
<dbReference type="PANTHER" id="PTHR19879:SF9">
    <property type="entry name" value="TRANSCRIPTION INITIATION FACTOR TFIID SUBUNIT 5"/>
    <property type="match status" value="1"/>
</dbReference>
<dbReference type="SMART" id="SM00175">
    <property type="entry name" value="RAB"/>
    <property type="match status" value="1"/>
</dbReference>
<proteinExistence type="predicted"/>
<dbReference type="SUPFAM" id="SSF52540">
    <property type="entry name" value="P-loop containing nucleoside triphosphate hydrolases"/>
    <property type="match status" value="1"/>
</dbReference>
<dbReference type="Pfam" id="PF08477">
    <property type="entry name" value="Roc"/>
    <property type="match status" value="1"/>
</dbReference>
<feature type="repeat" description="WD" evidence="1">
    <location>
        <begin position="180"/>
        <end position="221"/>
    </location>
</feature>
<accession>A0ABQ3YVS9</accession>
<dbReference type="SUPFAM" id="SSF50998">
    <property type="entry name" value="Quinoprotein alcohol dehydrogenase-like"/>
    <property type="match status" value="1"/>
</dbReference>
<evidence type="ECO:0000313" key="4">
    <source>
        <dbReference type="Proteomes" id="UP000637628"/>
    </source>
</evidence>
<evidence type="ECO:0000313" key="3">
    <source>
        <dbReference type="EMBL" id="GIE01658.1"/>
    </source>
</evidence>
<dbReference type="PANTHER" id="PTHR19879">
    <property type="entry name" value="TRANSCRIPTION INITIATION FACTOR TFIID"/>
    <property type="match status" value="1"/>
</dbReference>
<keyword evidence="1" id="KW-0853">WD repeat</keyword>
<dbReference type="Gene3D" id="2.130.10.10">
    <property type="entry name" value="YVTN repeat-like/Quinoprotein amine dehydrogenase"/>
    <property type="match status" value="3"/>
</dbReference>
<dbReference type="PROSITE" id="PS51419">
    <property type="entry name" value="RAB"/>
    <property type="match status" value="1"/>
</dbReference>
<dbReference type="InterPro" id="IPR027417">
    <property type="entry name" value="P-loop_NTPase"/>
</dbReference>
<dbReference type="Pfam" id="PF00400">
    <property type="entry name" value="WD40"/>
    <property type="match status" value="3"/>
</dbReference>
<comment type="caution">
    <text evidence="3">The sequence shown here is derived from an EMBL/GenBank/DDBJ whole genome shotgun (WGS) entry which is preliminary data.</text>
</comment>
<dbReference type="InterPro" id="IPR001680">
    <property type="entry name" value="WD40_rpt"/>
</dbReference>
<protein>
    <recommendedName>
        <fullName evidence="2">TIR domain-containing protein</fullName>
    </recommendedName>
</protein>
<dbReference type="Gene3D" id="3.40.50.10140">
    <property type="entry name" value="Toll/interleukin-1 receptor homology (TIR) domain"/>
    <property type="match status" value="1"/>
</dbReference>
<dbReference type="PROSITE" id="PS50104">
    <property type="entry name" value="TIR"/>
    <property type="match status" value="1"/>
</dbReference>
<dbReference type="Pfam" id="PF13676">
    <property type="entry name" value="TIR_2"/>
    <property type="match status" value="1"/>
</dbReference>
<evidence type="ECO:0000259" key="2">
    <source>
        <dbReference type="PROSITE" id="PS50104"/>
    </source>
</evidence>
<dbReference type="SUPFAM" id="SSF52200">
    <property type="entry name" value="Toll/Interleukin receptor TIR domain"/>
    <property type="match status" value="1"/>
</dbReference>
<dbReference type="EMBL" id="BOML01000025">
    <property type="protein sequence ID" value="GIE01658.1"/>
    <property type="molecule type" value="Genomic_DNA"/>
</dbReference>